<proteinExistence type="predicted"/>
<evidence type="ECO:0000256" key="1">
    <source>
        <dbReference type="ARBA" id="ARBA00022729"/>
    </source>
</evidence>
<keyword evidence="4" id="KW-1185">Reference proteome</keyword>
<gene>
    <name evidence="3" type="ORF">F8O04_14040</name>
</gene>
<dbReference type="Gene3D" id="3.40.190.10">
    <property type="entry name" value="Periplasmic binding protein-like II"/>
    <property type="match status" value="2"/>
</dbReference>
<keyword evidence="1" id="KW-0732">Signal</keyword>
<dbReference type="AlphaFoldDB" id="A0A6H9WP20"/>
<dbReference type="SUPFAM" id="SSF53850">
    <property type="entry name" value="Periplasmic binding protein-like II"/>
    <property type="match status" value="1"/>
</dbReference>
<dbReference type="PANTHER" id="PTHR30006">
    <property type="entry name" value="THIAMINE-BINDING PERIPLASMIC PROTEIN-RELATED"/>
    <property type="match status" value="1"/>
</dbReference>
<dbReference type="Proteomes" id="UP000431744">
    <property type="component" value="Unassembled WGS sequence"/>
</dbReference>
<dbReference type="EMBL" id="WBJY01000004">
    <property type="protein sequence ID" value="KAB1646849.1"/>
    <property type="molecule type" value="Genomic_DNA"/>
</dbReference>
<dbReference type="OrthoDB" id="366726at2"/>
<name>A0A6H9WP20_9MICO</name>
<feature type="compositionally biased region" description="Basic and acidic residues" evidence="2">
    <location>
        <begin position="37"/>
        <end position="46"/>
    </location>
</feature>
<evidence type="ECO:0000313" key="4">
    <source>
        <dbReference type="Proteomes" id="UP000431744"/>
    </source>
</evidence>
<feature type="region of interest" description="Disordered" evidence="2">
    <location>
        <begin position="1"/>
        <end position="47"/>
    </location>
</feature>
<evidence type="ECO:0000313" key="3">
    <source>
        <dbReference type="EMBL" id="KAB1646849.1"/>
    </source>
</evidence>
<reference evidence="3 4" key="1">
    <citation type="submission" date="2019-09" db="EMBL/GenBank/DDBJ databases">
        <title>Phylogeny of genus Pseudoclavibacter and closely related genus.</title>
        <authorList>
            <person name="Li Y."/>
        </authorList>
    </citation>
    <scope>NUCLEOTIDE SEQUENCE [LARGE SCALE GENOMIC DNA]</scope>
    <source>
        <strain evidence="3 4">EGI 60007</strain>
    </source>
</reference>
<dbReference type="Pfam" id="PF13343">
    <property type="entry name" value="SBP_bac_6"/>
    <property type="match status" value="1"/>
</dbReference>
<organism evidence="3 4">
    <name type="scientific">Pseudoclavibacter endophyticus</name>
    <dbReference type="NCBI Taxonomy" id="1778590"/>
    <lineage>
        <taxon>Bacteria</taxon>
        <taxon>Bacillati</taxon>
        <taxon>Actinomycetota</taxon>
        <taxon>Actinomycetes</taxon>
        <taxon>Micrococcales</taxon>
        <taxon>Microbacteriaceae</taxon>
        <taxon>Pseudoclavibacter</taxon>
    </lineage>
</organism>
<sequence>MSIQQRIMQSRAARRGGARGVAPASNGSTSTYFGEKTPTKSDDRPAMPRVRMRDRRHRGVNPRPPFCCALDKICRGRHAVPRDRFADESAPLRAFIPIGSAMKHSRTAKRVAVTGVAMTSIALLAACGSGGGAPAADGELDLSPLQISAEQEAELTALYDAAMESGNNEITVYAGHHDEFREIYTQFEERFPGLTIVPETLVGAELQTALEAERDTGQHNVDVISNPNADRYAEQGFSEEFKPATYVSPEWADGRIAQDQFEDPAGFYHSPWALLFSSGYNTETMDEADLPANWPDFADPKYADQVTFMTPSTPGGMQTVLSILLQSDLVDEDWLRTVAAQSRIVAQDQLALQSVSSGEYGIDLTSAATSIRKAVNDGAPVDLHMLENPVVATEKWMLAANAPSSDGGKLFLSYLFTYEAQEQALVTGNFPLNQHEDLESPYGWPAIEEIDFVHLPSQSTMREEIDNNQDLFQEITAS</sequence>
<protein>
    <submittedName>
        <fullName evidence="3">Extracellular solute-binding protein</fullName>
    </submittedName>
</protein>
<accession>A0A6H9WP20</accession>
<comment type="caution">
    <text evidence="3">The sequence shown here is derived from an EMBL/GenBank/DDBJ whole genome shotgun (WGS) entry which is preliminary data.</text>
</comment>
<evidence type="ECO:0000256" key="2">
    <source>
        <dbReference type="SAM" id="MobiDB-lite"/>
    </source>
</evidence>